<protein>
    <submittedName>
        <fullName evidence="2">Nucleotidyltransferase domain-containing protein</fullName>
    </submittedName>
</protein>
<dbReference type="SUPFAM" id="SSF81301">
    <property type="entry name" value="Nucleotidyltransferase"/>
    <property type="match status" value="1"/>
</dbReference>
<gene>
    <name evidence="2" type="ORF">ENS06_14155</name>
</gene>
<feature type="domain" description="Polymerase beta nucleotidyltransferase" evidence="1">
    <location>
        <begin position="54"/>
        <end position="137"/>
    </location>
</feature>
<keyword evidence="2" id="KW-0808">Transferase</keyword>
<dbReference type="InterPro" id="IPR041633">
    <property type="entry name" value="Polbeta"/>
</dbReference>
<proteinExistence type="predicted"/>
<dbReference type="EMBL" id="DSTK01000039">
    <property type="protein sequence ID" value="HFK98451.1"/>
    <property type="molecule type" value="Genomic_DNA"/>
</dbReference>
<dbReference type="InterPro" id="IPR052930">
    <property type="entry name" value="TA_antitoxin_MntA"/>
</dbReference>
<accession>A0A832EEI6</accession>
<organism evidence="2">
    <name type="scientific">Desulfacinum infernum</name>
    <dbReference type="NCBI Taxonomy" id="35837"/>
    <lineage>
        <taxon>Bacteria</taxon>
        <taxon>Pseudomonadati</taxon>
        <taxon>Thermodesulfobacteriota</taxon>
        <taxon>Syntrophobacteria</taxon>
        <taxon>Syntrophobacterales</taxon>
        <taxon>Syntrophobacteraceae</taxon>
        <taxon>Desulfacinum</taxon>
    </lineage>
</organism>
<dbReference type="PANTHER" id="PTHR43852">
    <property type="entry name" value="NUCLEOTIDYLTRANSFERASE"/>
    <property type="match status" value="1"/>
</dbReference>
<dbReference type="PANTHER" id="PTHR43852:SF3">
    <property type="entry name" value="NUCLEOTIDYLTRANSFERASE"/>
    <property type="match status" value="1"/>
</dbReference>
<dbReference type="AlphaFoldDB" id="A0A832EEI6"/>
<dbReference type="InterPro" id="IPR043519">
    <property type="entry name" value="NT_sf"/>
</dbReference>
<name>A0A832EEI6_9BACT</name>
<reference evidence="2" key="1">
    <citation type="journal article" date="2020" name="mSystems">
        <title>Genome- and Community-Level Interaction Insights into Carbon Utilization and Element Cycling Functions of Hydrothermarchaeota in Hydrothermal Sediment.</title>
        <authorList>
            <person name="Zhou Z."/>
            <person name="Liu Y."/>
            <person name="Xu W."/>
            <person name="Pan J."/>
            <person name="Luo Z.H."/>
            <person name="Li M."/>
        </authorList>
    </citation>
    <scope>NUCLEOTIDE SEQUENCE [LARGE SCALE GENOMIC DNA]</scope>
    <source>
        <strain evidence="2">SpSt-456</strain>
    </source>
</reference>
<sequence>MRCGDLSKILCAWRFTHRNRHETITIVRAMKRGLSSMERVLPQQTLCDDASLRRYCRERHIRLAVLFGSWAQGKGRQGSDVDVAVLPARGCHPDPLQWIFDFQEFFFDRHVDLVVLRPHTDPLLLCEIFFKGRPLYEDVSGVFQAERIRAWKLYLDTAPLRRRRKSFLEAFIERKRRDS</sequence>
<evidence type="ECO:0000313" key="2">
    <source>
        <dbReference type="EMBL" id="HFK98451.1"/>
    </source>
</evidence>
<comment type="caution">
    <text evidence="2">The sequence shown here is derived from an EMBL/GenBank/DDBJ whole genome shotgun (WGS) entry which is preliminary data.</text>
</comment>
<evidence type="ECO:0000259" key="1">
    <source>
        <dbReference type="Pfam" id="PF18765"/>
    </source>
</evidence>
<dbReference type="GO" id="GO:0016740">
    <property type="term" value="F:transferase activity"/>
    <property type="evidence" value="ECO:0007669"/>
    <property type="project" value="UniProtKB-KW"/>
</dbReference>
<dbReference type="CDD" id="cd05403">
    <property type="entry name" value="NT_KNTase_like"/>
    <property type="match status" value="1"/>
</dbReference>
<dbReference type="Pfam" id="PF18765">
    <property type="entry name" value="Polbeta"/>
    <property type="match status" value="1"/>
</dbReference>
<dbReference type="Gene3D" id="3.30.460.10">
    <property type="entry name" value="Beta Polymerase, domain 2"/>
    <property type="match status" value="1"/>
</dbReference>